<sequence length="221" mass="24866">MRSPAAAQSDTRQLLAKLCAVDQRRRAENVEGGCAVVTLLNNLSNLHFFCAQNLTGTARAEALEAFYDCKKEQMLRYEALHGGAAQRDISYLLALQRLFSLEPGPPQELRSAWLQQLQRASLLQYGGVEFGYVREEWRDCNTDIALQAPGSRTNPPTGAALERLPRRLRAPEICYDEESPVFIACLWARLKGFDIQEVERSLCQARADRAEDRSRVPEEAP</sequence>
<organism evidence="1 2">
    <name type="scientific">Durusdinium trenchii</name>
    <dbReference type="NCBI Taxonomy" id="1381693"/>
    <lineage>
        <taxon>Eukaryota</taxon>
        <taxon>Sar</taxon>
        <taxon>Alveolata</taxon>
        <taxon>Dinophyceae</taxon>
        <taxon>Suessiales</taxon>
        <taxon>Symbiodiniaceae</taxon>
        <taxon>Durusdinium</taxon>
    </lineage>
</organism>
<dbReference type="EMBL" id="CAXAMM010024446">
    <property type="protein sequence ID" value="CAK9055298.1"/>
    <property type="molecule type" value="Genomic_DNA"/>
</dbReference>
<keyword evidence="2" id="KW-1185">Reference proteome</keyword>
<name>A0ABP0MVU4_9DINO</name>
<accession>A0ABP0MVU4</accession>
<proteinExistence type="predicted"/>
<gene>
    <name evidence="1" type="ORF">SCF082_LOCUS29925</name>
</gene>
<evidence type="ECO:0000313" key="1">
    <source>
        <dbReference type="EMBL" id="CAK9055298.1"/>
    </source>
</evidence>
<reference evidence="1 2" key="1">
    <citation type="submission" date="2024-02" db="EMBL/GenBank/DDBJ databases">
        <authorList>
            <person name="Chen Y."/>
            <person name="Shah S."/>
            <person name="Dougan E. K."/>
            <person name="Thang M."/>
            <person name="Chan C."/>
        </authorList>
    </citation>
    <scope>NUCLEOTIDE SEQUENCE [LARGE SCALE GENOMIC DNA]</scope>
</reference>
<dbReference type="Proteomes" id="UP001642464">
    <property type="component" value="Unassembled WGS sequence"/>
</dbReference>
<protein>
    <submittedName>
        <fullName evidence="1">Uncharacterized protein</fullName>
    </submittedName>
</protein>
<evidence type="ECO:0000313" key="2">
    <source>
        <dbReference type="Proteomes" id="UP001642464"/>
    </source>
</evidence>
<comment type="caution">
    <text evidence="1">The sequence shown here is derived from an EMBL/GenBank/DDBJ whole genome shotgun (WGS) entry which is preliminary data.</text>
</comment>